<dbReference type="Proteomes" id="UP000188912">
    <property type="component" value="Chromosome"/>
</dbReference>
<evidence type="ECO:0000256" key="6">
    <source>
        <dbReference type="ARBA" id="ARBA00022833"/>
    </source>
</evidence>
<dbReference type="GO" id="GO:0016787">
    <property type="term" value="F:hydrolase activity"/>
    <property type="evidence" value="ECO:0007669"/>
    <property type="project" value="UniProtKB-KW"/>
</dbReference>
<dbReference type="PANTHER" id="PTHR30616:SF2">
    <property type="entry name" value="PURINE NUCLEOSIDE PHOSPHORYLASE LACC1"/>
    <property type="match status" value="1"/>
</dbReference>
<evidence type="ECO:0000256" key="1">
    <source>
        <dbReference type="ARBA" id="ARBA00000553"/>
    </source>
</evidence>
<comment type="catalytic activity">
    <reaction evidence="7">
        <text>adenosine + H2O + H(+) = inosine + NH4(+)</text>
        <dbReference type="Rhea" id="RHEA:24408"/>
        <dbReference type="ChEBI" id="CHEBI:15377"/>
        <dbReference type="ChEBI" id="CHEBI:15378"/>
        <dbReference type="ChEBI" id="CHEBI:16335"/>
        <dbReference type="ChEBI" id="CHEBI:17596"/>
        <dbReference type="ChEBI" id="CHEBI:28938"/>
        <dbReference type="EC" id="3.5.4.4"/>
    </reaction>
    <physiologicalReaction direction="left-to-right" evidence="7">
        <dbReference type="Rhea" id="RHEA:24409"/>
    </physiologicalReaction>
</comment>
<keyword evidence="12" id="KW-1185">Reference proteome</keyword>
<dbReference type="PANTHER" id="PTHR30616">
    <property type="entry name" value="UNCHARACTERIZED PROTEIN YFIH"/>
    <property type="match status" value="1"/>
</dbReference>
<dbReference type="InterPro" id="IPR038371">
    <property type="entry name" value="Cu_polyphenol_OxRdtase_sf"/>
</dbReference>
<keyword evidence="6" id="KW-0862">Zinc</keyword>
<reference evidence="11 12" key="2">
    <citation type="journal article" date="2016" name="Sci. Rep.">
        <title>The genome of Rhizobiales bacteria in predatory ants reveals urease gene functions but no genes for nitrogen fixation.</title>
        <authorList>
            <person name="Neuvonen M.M."/>
            <person name="Tamarit D."/>
            <person name="Naslund K."/>
            <person name="Liebig J."/>
            <person name="Feldhaar H."/>
            <person name="Moran N.A."/>
            <person name="Guy L."/>
            <person name="Andersson S.G."/>
        </authorList>
    </citation>
    <scope>NUCLEOTIDE SEQUENCE [LARGE SCALE GENOMIC DNA]</scope>
    <source>
        <strain evidence="11 12">Hsal</strain>
    </source>
</reference>
<comment type="similarity">
    <text evidence="2 10">Belongs to the purine nucleoside phosphorylase YfiH/LACC1 family.</text>
</comment>
<name>A0A1U9JVK9_9HYPH</name>
<keyword evidence="3" id="KW-0808">Transferase</keyword>
<dbReference type="STRING" id="1902579.BHV28_12000"/>
<evidence type="ECO:0000256" key="4">
    <source>
        <dbReference type="ARBA" id="ARBA00022723"/>
    </source>
</evidence>
<organism evidence="11 12">
    <name type="scientific">Candidatus Tokpelaia hoelldobleri</name>
    <dbReference type="NCBI Taxonomy" id="1902579"/>
    <lineage>
        <taxon>Bacteria</taxon>
        <taxon>Pseudomonadati</taxon>
        <taxon>Pseudomonadota</taxon>
        <taxon>Alphaproteobacteria</taxon>
        <taxon>Hyphomicrobiales</taxon>
        <taxon>Candidatus Tokpelaia</taxon>
    </lineage>
</organism>
<dbReference type="Gene3D" id="3.60.140.10">
    <property type="entry name" value="CNF1/YfiH-like putative cysteine hydrolases"/>
    <property type="match status" value="1"/>
</dbReference>
<dbReference type="InterPro" id="IPR003730">
    <property type="entry name" value="Cu_polyphenol_OxRdtase"/>
</dbReference>
<evidence type="ECO:0000256" key="5">
    <source>
        <dbReference type="ARBA" id="ARBA00022801"/>
    </source>
</evidence>
<evidence type="ECO:0000256" key="8">
    <source>
        <dbReference type="ARBA" id="ARBA00048968"/>
    </source>
</evidence>
<dbReference type="SUPFAM" id="SSF64438">
    <property type="entry name" value="CNF1/YfiH-like putative cysteine hydrolases"/>
    <property type="match status" value="1"/>
</dbReference>
<evidence type="ECO:0000313" key="12">
    <source>
        <dbReference type="Proteomes" id="UP000188912"/>
    </source>
</evidence>
<comment type="catalytic activity">
    <reaction evidence="1">
        <text>inosine + phosphate = alpha-D-ribose 1-phosphate + hypoxanthine</text>
        <dbReference type="Rhea" id="RHEA:27646"/>
        <dbReference type="ChEBI" id="CHEBI:17368"/>
        <dbReference type="ChEBI" id="CHEBI:17596"/>
        <dbReference type="ChEBI" id="CHEBI:43474"/>
        <dbReference type="ChEBI" id="CHEBI:57720"/>
        <dbReference type="EC" id="2.4.2.1"/>
    </reaction>
    <physiologicalReaction direction="left-to-right" evidence="1">
        <dbReference type="Rhea" id="RHEA:27647"/>
    </physiologicalReaction>
</comment>
<dbReference type="Pfam" id="PF02578">
    <property type="entry name" value="Cu-oxidase_4"/>
    <property type="match status" value="1"/>
</dbReference>
<evidence type="ECO:0000256" key="7">
    <source>
        <dbReference type="ARBA" id="ARBA00047989"/>
    </source>
</evidence>
<dbReference type="GO" id="GO:0017061">
    <property type="term" value="F:S-methyl-5-thioadenosine phosphorylase activity"/>
    <property type="evidence" value="ECO:0007669"/>
    <property type="project" value="UniProtKB-EC"/>
</dbReference>
<evidence type="ECO:0000256" key="2">
    <source>
        <dbReference type="ARBA" id="ARBA00007353"/>
    </source>
</evidence>
<keyword evidence="4" id="KW-0479">Metal-binding</keyword>
<accession>A0A1U9JVK9</accession>
<comment type="catalytic activity">
    <reaction evidence="9">
        <text>S-methyl-5'-thioadenosine + phosphate = 5-(methylsulfanyl)-alpha-D-ribose 1-phosphate + adenine</text>
        <dbReference type="Rhea" id="RHEA:11852"/>
        <dbReference type="ChEBI" id="CHEBI:16708"/>
        <dbReference type="ChEBI" id="CHEBI:17509"/>
        <dbReference type="ChEBI" id="CHEBI:43474"/>
        <dbReference type="ChEBI" id="CHEBI:58533"/>
        <dbReference type="EC" id="2.4.2.28"/>
    </reaction>
    <physiologicalReaction direction="left-to-right" evidence="9">
        <dbReference type="Rhea" id="RHEA:11853"/>
    </physiologicalReaction>
</comment>
<evidence type="ECO:0000256" key="10">
    <source>
        <dbReference type="RuleBase" id="RU361274"/>
    </source>
</evidence>
<evidence type="ECO:0000256" key="3">
    <source>
        <dbReference type="ARBA" id="ARBA00022679"/>
    </source>
</evidence>
<protein>
    <recommendedName>
        <fullName evidence="10">Purine nucleoside phosphorylase</fullName>
    </recommendedName>
</protein>
<dbReference type="EMBL" id="CP017315">
    <property type="protein sequence ID" value="AQS41886.1"/>
    <property type="molecule type" value="Genomic_DNA"/>
</dbReference>
<dbReference type="AlphaFoldDB" id="A0A1U9JVK9"/>
<evidence type="ECO:0000313" key="11">
    <source>
        <dbReference type="EMBL" id="AQS41886.1"/>
    </source>
</evidence>
<gene>
    <name evidence="11" type="ORF">BHV28_12000</name>
</gene>
<proteinExistence type="inferred from homology"/>
<dbReference type="CDD" id="cd16833">
    <property type="entry name" value="YfiH"/>
    <property type="match status" value="1"/>
</dbReference>
<dbReference type="NCBIfam" id="TIGR00726">
    <property type="entry name" value="peptidoglycan editing factor PgeF"/>
    <property type="match status" value="1"/>
</dbReference>
<reference evidence="11 12" key="1">
    <citation type="journal article" date="2010" name="Science">
        <title>Genomic comparison of the ants Camponotus floridanus and Harpegnathos saltator.</title>
        <authorList>
            <person name="Bonasio R."/>
            <person name="Zhang G."/>
            <person name="Ye C."/>
            <person name="Mutti N.S."/>
            <person name="Fang X."/>
            <person name="Qin N."/>
            <person name="Donahue G."/>
            <person name="Yang P."/>
            <person name="Li Q."/>
            <person name="Li C."/>
            <person name="Zhang P."/>
            <person name="Huang Z."/>
            <person name="Berger S.L."/>
            <person name="Reinberg D."/>
            <person name="Wang J."/>
            <person name="Liebig J."/>
        </authorList>
    </citation>
    <scope>NUCLEOTIDE SEQUENCE [LARGE SCALE GENOMIC DNA]</scope>
    <source>
        <strain evidence="11 12">Hsal</strain>
    </source>
</reference>
<comment type="catalytic activity">
    <reaction evidence="8">
        <text>adenosine + phosphate = alpha-D-ribose 1-phosphate + adenine</text>
        <dbReference type="Rhea" id="RHEA:27642"/>
        <dbReference type="ChEBI" id="CHEBI:16335"/>
        <dbReference type="ChEBI" id="CHEBI:16708"/>
        <dbReference type="ChEBI" id="CHEBI:43474"/>
        <dbReference type="ChEBI" id="CHEBI:57720"/>
        <dbReference type="EC" id="2.4.2.1"/>
    </reaction>
    <physiologicalReaction direction="left-to-right" evidence="8">
        <dbReference type="Rhea" id="RHEA:27643"/>
    </physiologicalReaction>
</comment>
<dbReference type="KEGG" id="thd:BHV28_12000"/>
<dbReference type="GO" id="GO:0005507">
    <property type="term" value="F:copper ion binding"/>
    <property type="evidence" value="ECO:0007669"/>
    <property type="project" value="TreeGrafter"/>
</dbReference>
<evidence type="ECO:0000256" key="9">
    <source>
        <dbReference type="ARBA" id="ARBA00049893"/>
    </source>
</evidence>
<sequence length="262" mass="27993">MPDTLQPVLAPLLATARQNGIAHGFFTREGGVSHGIYHSLNVGRGSDDVKAHVAENRRRVAAHLGVKPGRLATVHQVHSADVITLDAPFDSTPPKADAMVTGKAGLALAVLTADCGPVLFADEKARIIGAAHAGWRGALAGVLENTMAAMEQLGARRSNITAILGPAIGTAHYETGAEFYDTFTAVNPACVQFFTPSVKTGHFMFNLQAFILERLQASGVKAGALGLCTYADERRFFSYRRTTHRNEADYGRQMSAIVLNHS</sequence>
<keyword evidence="5" id="KW-0378">Hydrolase</keyword>
<dbReference type="InterPro" id="IPR011324">
    <property type="entry name" value="Cytotoxic_necrot_fac-like_cat"/>
</dbReference>